<protein>
    <submittedName>
        <fullName evidence="1">Uncharacterized protein</fullName>
    </submittedName>
</protein>
<reference evidence="2" key="1">
    <citation type="journal article" date="2019" name="Int. J. Syst. Evol. Microbiol.">
        <title>The Global Catalogue of Microorganisms (GCM) 10K type strain sequencing project: providing services to taxonomists for standard genome sequencing and annotation.</title>
        <authorList>
            <consortium name="The Broad Institute Genomics Platform"/>
            <consortium name="The Broad Institute Genome Sequencing Center for Infectious Disease"/>
            <person name="Wu L."/>
            <person name="Ma J."/>
        </authorList>
    </citation>
    <scope>NUCLEOTIDE SEQUENCE [LARGE SCALE GENOMIC DNA]</scope>
    <source>
        <strain evidence="2">CGMCC 1.15772</strain>
    </source>
</reference>
<proteinExistence type="predicted"/>
<keyword evidence="2" id="KW-1185">Reference proteome</keyword>
<sequence length="61" mass="7054">MDPVPTPTESLYLYELALEKRRQLAEEGLTPEEMDGLLLACLDYVWNSMTEAERTLVKRSH</sequence>
<name>A0ABW1Y9Y0_9DEIO</name>
<accession>A0ABW1Y9Y0</accession>
<dbReference type="RefSeq" id="WP_380082014.1">
    <property type="nucleotide sequence ID" value="NZ_JBHSWD010000001.1"/>
</dbReference>
<dbReference type="Proteomes" id="UP001596297">
    <property type="component" value="Unassembled WGS sequence"/>
</dbReference>
<dbReference type="EMBL" id="JBHSWD010000001">
    <property type="protein sequence ID" value="MFC6591008.1"/>
    <property type="molecule type" value="Genomic_DNA"/>
</dbReference>
<evidence type="ECO:0000313" key="2">
    <source>
        <dbReference type="Proteomes" id="UP001596297"/>
    </source>
</evidence>
<evidence type="ECO:0000313" key="1">
    <source>
        <dbReference type="EMBL" id="MFC6591008.1"/>
    </source>
</evidence>
<gene>
    <name evidence="1" type="ORF">ACFP81_02500</name>
</gene>
<organism evidence="1 2">
    <name type="scientific">Deinococcus lacus</name>
    <dbReference type="NCBI Taxonomy" id="392561"/>
    <lineage>
        <taxon>Bacteria</taxon>
        <taxon>Thermotogati</taxon>
        <taxon>Deinococcota</taxon>
        <taxon>Deinococci</taxon>
        <taxon>Deinococcales</taxon>
        <taxon>Deinococcaceae</taxon>
        <taxon>Deinococcus</taxon>
    </lineage>
</organism>
<comment type="caution">
    <text evidence="1">The sequence shown here is derived from an EMBL/GenBank/DDBJ whole genome shotgun (WGS) entry which is preliminary data.</text>
</comment>